<proteinExistence type="predicted"/>
<comment type="caution">
    <text evidence="1">The sequence shown here is derived from an EMBL/GenBank/DDBJ whole genome shotgun (WGS) entry which is preliminary data.</text>
</comment>
<evidence type="ECO:0000313" key="2">
    <source>
        <dbReference type="Proteomes" id="UP000004621"/>
    </source>
</evidence>
<evidence type="ECO:0000313" key="1">
    <source>
        <dbReference type="EMBL" id="EFC51211.1"/>
    </source>
</evidence>
<reference evidence="1 2" key="1">
    <citation type="submission" date="2010-01" db="EMBL/GenBank/DDBJ databases">
        <authorList>
            <person name="Weinstock G."/>
            <person name="Sodergren E."/>
            <person name="Clifton S."/>
            <person name="Fulton L."/>
            <person name="Fulton B."/>
            <person name="Courtney L."/>
            <person name="Fronick C."/>
            <person name="Harrison M."/>
            <person name="Strong C."/>
            <person name="Farmer C."/>
            <person name="Delahaunty K."/>
            <person name="Markovic C."/>
            <person name="Hall O."/>
            <person name="Minx P."/>
            <person name="Tomlinson C."/>
            <person name="Mitreva M."/>
            <person name="Nelson J."/>
            <person name="Hou S."/>
            <person name="Wollam A."/>
            <person name="Pepin K.H."/>
            <person name="Johnson M."/>
            <person name="Bhonagiri V."/>
            <person name="Nash W.E."/>
            <person name="Warren W."/>
            <person name="Chinwalla A."/>
            <person name="Mardis E.R."/>
            <person name="Wilson R.K."/>
        </authorList>
    </citation>
    <scope>NUCLEOTIDE SEQUENCE [LARGE SCALE GENOMIC DNA]</scope>
    <source>
        <strain evidence="1 2">NJ9703</strain>
    </source>
</reference>
<dbReference type="EMBL" id="ACEO02000013">
    <property type="protein sequence ID" value="EFC51211.1"/>
    <property type="molecule type" value="Genomic_DNA"/>
</dbReference>
<name>A0A9W5IPB2_NEISU</name>
<protein>
    <submittedName>
        <fullName evidence="1">Uncharacterized protein</fullName>
    </submittedName>
</protein>
<dbReference type="AlphaFoldDB" id="A0A9W5IPB2"/>
<dbReference type="Proteomes" id="UP000004621">
    <property type="component" value="Unassembled WGS sequence"/>
</dbReference>
<gene>
    <name evidence="1" type="ORF">NEISUBOT_05383</name>
</gene>
<sequence>MADRKAGHFNSACLPPYNAYRFLFRRPQGRLNPSYSGETI</sequence>
<accession>A0A9W5IPB2</accession>
<organism evidence="1 2">
    <name type="scientific">Neisseria subflava NJ9703</name>
    <dbReference type="NCBI Taxonomy" id="546268"/>
    <lineage>
        <taxon>Bacteria</taxon>
        <taxon>Pseudomonadati</taxon>
        <taxon>Pseudomonadota</taxon>
        <taxon>Betaproteobacteria</taxon>
        <taxon>Neisseriales</taxon>
        <taxon>Neisseriaceae</taxon>
        <taxon>Neisseria</taxon>
    </lineage>
</organism>